<evidence type="ECO:0000256" key="5">
    <source>
        <dbReference type="ARBA" id="ARBA00022723"/>
    </source>
</evidence>
<dbReference type="SUPFAM" id="SSF48264">
    <property type="entry name" value="Cytochrome P450"/>
    <property type="match status" value="1"/>
</dbReference>
<evidence type="ECO:0000256" key="1">
    <source>
        <dbReference type="ARBA" id="ARBA00001971"/>
    </source>
</evidence>
<dbReference type="Pfam" id="PF00067">
    <property type="entry name" value="p450"/>
    <property type="match status" value="1"/>
</dbReference>
<evidence type="ECO:0000313" key="12">
    <source>
        <dbReference type="Proteomes" id="UP000775547"/>
    </source>
</evidence>
<dbReference type="Gene3D" id="1.10.630.10">
    <property type="entry name" value="Cytochrome P450"/>
    <property type="match status" value="1"/>
</dbReference>
<keyword evidence="4 9" id="KW-0349">Heme</keyword>
<evidence type="ECO:0000256" key="6">
    <source>
        <dbReference type="ARBA" id="ARBA00023002"/>
    </source>
</evidence>
<evidence type="ECO:0000256" key="2">
    <source>
        <dbReference type="ARBA" id="ARBA00005179"/>
    </source>
</evidence>
<evidence type="ECO:0000256" key="3">
    <source>
        <dbReference type="ARBA" id="ARBA00010617"/>
    </source>
</evidence>
<dbReference type="PROSITE" id="PS00086">
    <property type="entry name" value="CYTOCHROME_P450"/>
    <property type="match status" value="1"/>
</dbReference>
<keyword evidence="5 9" id="KW-0479">Metal-binding</keyword>
<dbReference type="InterPro" id="IPR017972">
    <property type="entry name" value="Cyt_P450_CS"/>
</dbReference>
<dbReference type="PANTHER" id="PTHR46300">
    <property type="entry name" value="P450, PUTATIVE (EUROFUNG)-RELATED-RELATED"/>
    <property type="match status" value="1"/>
</dbReference>
<evidence type="ECO:0000256" key="8">
    <source>
        <dbReference type="ARBA" id="ARBA00023033"/>
    </source>
</evidence>
<dbReference type="OrthoDB" id="1055148at2759"/>
<reference evidence="11" key="1">
    <citation type="submission" date="2020-07" db="EMBL/GenBank/DDBJ databases">
        <authorList>
            <person name="Nieuwenhuis M."/>
            <person name="Van De Peppel L.J.J."/>
        </authorList>
    </citation>
    <scope>NUCLEOTIDE SEQUENCE</scope>
    <source>
        <strain evidence="11">AP01</strain>
        <tissue evidence="11">Mycelium</tissue>
    </source>
</reference>
<feature type="binding site" description="axial binding residue" evidence="9">
    <location>
        <position position="131"/>
    </location>
    <ligand>
        <name>heme</name>
        <dbReference type="ChEBI" id="CHEBI:30413"/>
    </ligand>
    <ligandPart>
        <name>Fe</name>
        <dbReference type="ChEBI" id="CHEBI:18248"/>
    </ligandPart>
</feature>
<dbReference type="PRINTS" id="PR00463">
    <property type="entry name" value="EP450I"/>
</dbReference>
<evidence type="ECO:0000313" key="11">
    <source>
        <dbReference type="EMBL" id="KAG5644195.1"/>
    </source>
</evidence>
<dbReference type="InterPro" id="IPR050364">
    <property type="entry name" value="Cytochrome_P450_fung"/>
</dbReference>
<protein>
    <recommendedName>
        <fullName evidence="13">Cytochrome P450</fullName>
    </recommendedName>
</protein>
<evidence type="ECO:0000256" key="9">
    <source>
        <dbReference type="PIRSR" id="PIRSR602401-1"/>
    </source>
</evidence>
<name>A0A9P7G7G3_9AGAR</name>
<keyword evidence="12" id="KW-1185">Reference proteome</keyword>
<comment type="pathway">
    <text evidence="2">Secondary metabolite biosynthesis.</text>
</comment>
<dbReference type="InterPro" id="IPR036396">
    <property type="entry name" value="Cyt_P450_sf"/>
</dbReference>
<dbReference type="GO" id="GO:0020037">
    <property type="term" value="F:heme binding"/>
    <property type="evidence" value="ECO:0007669"/>
    <property type="project" value="InterPro"/>
</dbReference>
<dbReference type="Proteomes" id="UP000775547">
    <property type="component" value="Unassembled WGS sequence"/>
</dbReference>
<dbReference type="InterPro" id="IPR002401">
    <property type="entry name" value="Cyt_P450_E_grp-I"/>
</dbReference>
<evidence type="ECO:0000256" key="4">
    <source>
        <dbReference type="ARBA" id="ARBA00022617"/>
    </source>
</evidence>
<evidence type="ECO:0008006" key="13">
    <source>
        <dbReference type="Google" id="ProtNLM"/>
    </source>
</evidence>
<proteinExistence type="inferred from homology"/>
<dbReference type="InterPro" id="IPR001128">
    <property type="entry name" value="Cyt_P450"/>
</dbReference>
<dbReference type="GO" id="GO:0016705">
    <property type="term" value="F:oxidoreductase activity, acting on paired donors, with incorporation or reduction of molecular oxygen"/>
    <property type="evidence" value="ECO:0007669"/>
    <property type="project" value="InterPro"/>
</dbReference>
<dbReference type="AlphaFoldDB" id="A0A9P7G7G3"/>
<reference evidence="11" key="2">
    <citation type="submission" date="2021-10" db="EMBL/GenBank/DDBJ databases">
        <title>Phylogenomics reveals ancestral predisposition of the termite-cultivated fungus Termitomyces towards a domesticated lifestyle.</title>
        <authorList>
            <person name="Auxier B."/>
            <person name="Grum-Grzhimaylo A."/>
            <person name="Cardenas M.E."/>
            <person name="Lodge J.D."/>
            <person name="Laessoe T."/>
            <person name="Pedersen O."/>
            <person name="Smith M.E."/>
            <person name="Kuyper T.W."/>
            <person name="Franco-Molano E.A."/>
            <person name="Baroni T.J."/>
            <person name="Aanen D.K."/>
        </authorList>
    </citation>
    <scope>NUCLEOTIDE SEQUENCE</scope>
    <source>
        <strain evidence="11">AP01</strain>
        <tissue evidence="11">Mycelium</tissue>
    </source>
</reference>
<dbReference type="GO" id="GO:0004497">
    <property type="term" value="F:monooxygenase activity"/>
    <property type="evidence" value="ECO:0007669"/>
    <property type="project" value="UniProtKB-KW"/>
</dbReference>
<organism evidence="11 12">
    <name type="scientific">Asterophora parasitica</name>
    <dbReference type="NCBI Taxonomy" id="117018"/>
    <lineage>
        <taxon>Eukaryota</taxon>
        <taxon>Fungi</taxon>
        <taxon>Dikarya</taxon>
        <taxon>Basidiomycota</taxon>
        <taxon>Agaricomycotina</taxon>
        <taxon>Agaricomycetes</taxon>
        <taxon>Agaricomycetidae</taxon>
        <taxon>Agaricales</taxon>
        <taxon>Tricholomatineae</taxon>
        <taxon>Lyophyllaceae</taxon>
        <taxon>Asterophora</taxon>
    </lineage>
</organism>
<comment type="cofactor">
    <cofactor evidence="1 9">
        <name>heme</name>
        <dbReference type="ChEBI" id="CHEBI:30413"/>
    </cofactor>
</comment>
<evidence type="ECO:0000256" key="10">
    <source>
        <dbReference type="RuleBase" id="RU000461"/>
    </source>
</evidence>
<keyword evidence="6 10" id="KW-0560">Oxidoreductase</keyword>
<comment type="caution">
    <text evidence="11">The sequence shown here is derived from an EMBL/GenBank/DDBJ whole genome shotgun (WGS) entry which is preliminary data.</text>
</comment>
<accession>A0A9P7G7G3</accession>
<sequence>MPNTLLWGLGVLSSNKAIQQKAYEAVRRQEALGDAISFEDDDYLLAFCKEIGRYFNTFRLALARETIGKDLVWNGHFIPEGTTVYCNTHAMNRDPTRFSYADEFRPERYISGPEAERTMPHYGFGVGRRNCPAINLVHKELYTIYKRVLLNWSLDIFDGEREFDAIRGCADGLEFNQAPKPYRITLTVRDQRKLNTYLNTEL</sequence>
<comment type="similarity">
    <text evidence="3 10">Belongs to the cytochrome P450 family.</text>
</comment>
<evidence type="ECO:0000256" key="7">
    <source>
        <dbReference type="ARBA" id="ARBA00023004"/>
    </source>
</evidence>
<gene>
    <name evidence="11" type="ORF">DXG03_008858</name>
</gene>
<keyword evidence="8 10" id="KW-0503">Monooxygenase</keyword>
<dbReference type="EMBL" id="JABCKV010000079">
    <property type="protein sequence ID" value="KAG5644195.1"/>
    <property type="molecule type" value="Genomic_DNA"/>
</dbReference>
<dbReference type="GO" id="GO:0005506">
    <property type="term" value="F:iron ion binding"/>
    <property type="evidence" value="ECO:0007669"/>
    <property type="project" value="InterPro"/>
</dbReference>
<keyword evidence="7 9" id="KW-0408">Iron</keyword>